<protein>
    <submittedName>
        <fullName evidence="2">Putative periplasmic protein</fullName>
    </submittedName>
</protein>
<feature type="chain" id="PRO_5019461489" evidence="1">
    <location>
        <begin position="21"/>
        <end position="237"/>
    </location>
</feature>
<feature type="signal peptide" evidence="1">
    <location>
        <begin position="1"/>
        <end position="20"/>
    </location>
</feature>
<evidence type="ECO:0000313" key="3">
    <source>
        <dbReference type="Proteomes" id="UP000282433"/>
    </source>
</evidence>
<dbReference type="AlphaFoldDB" id="A0A447S274"/>
<accession>A0A447S274</accession>
<dbReference type="PANTHER" id="PTHR47197">
    <property type="entry name" value="PROTEIN NIRF"/>
    <property type="match status" value="1"/>
</dbReference>
<gene>
    <name evidence="2" type="primary">yncE_2</name>
    <name evidence="2" type="ORF">NCTC13635_05817</name>
</gene>
<proteinExistence type="predicted"/>
<sequence>MKYTLPALTLAISAALSGCATPHSSAVSQPVVDSPVPNVAQPLQRQLAEGLYEMALSPQGDALYVASAEGFKNVQGGAVYTLDPHTLNTIGLTHTDLKNFALQLSAEGKTLYVSNSLDGGISAIDTATGKVKNRLLFSERNEKGRPYGARQLLLLNNTLYVGAVADPAQIWVVDATTLKLKTRIKNTGKWMTGLHYSAQTGRVYAANGSGEILVINPRNQRIEQRWKPLGDKPALPA</sequence>
<reference evidence="2 3" key="1">
    <citation type="submission" date="2018-12" db="EMBL/GenBank/DDBJ databases">
        <authorList>
            <consortium name="Pathogen Informatics"/>
        </authorList>
    </citation>
    <scope>NUCLEOTIDE SEQUENCE [LARGE SCALE GENOMIC DNA]</scope>
    <source>
        <strain evidence="2 3">NCTC13635</strain>
    </source>
</reference>
<evidence type="ECO:0000256" key="1">
    <source>
        <dbReference type="SAM" id="SignalP"/>
    </source>
</evidence>
<evidence type="ECO:0000313" key="2">
    <source>
        <dbReference type="EMBL" id="VEB06198.1"/>
    </source>
</evidence>
<dbReference type="Proteomes" id="UP000282433">
    <property type="component" value="Chromosome"/>
</dbReference>
<dbReference type="InterPro" id="IPR011048">
    <property type="entry name" value="Haem_d1_sf"/>
</dbReference>
<keyword evidence="1" id="KW-0732">Signal</keyword>
<name>A0A447S274_KLEPN</name>
<organism evidence="2 3">
    <name type="scientific">Klebsiella pneumoniae</name>
    <dbReference type="NCBI Taxonomy" id="573"/>
    <lineage>
        <taxon>Bacteria</taxon>
        <taxon>Pseudomonadati</taxon>
        <taxon>Pseudomonadota</taxon>
        <taxon>Gammaproteobacteria</taxon>
        <taxon>Enterobacterales</taxon>
        <taxon>Enterobacteriaceae</taxon>
        <taxon>Klebsiella/Raoultella group</taxon>
        <taxon>Klebsiella</taxon>
        <taxon>Klebsiella pneumoniae complex</taxon>
    </lineage>
</organism>
<dbReference type="Gene3D" id="2.130.10.10">
    <property type="entry name" value="YVTN repeat-like/Quinoprotein amine dehydrogenase"/>
    <property type="match status" value="1"/>
</dbReference>
<dbReference type="EMBL" id="LR134162">
    <property type="protein sequence ID" value="VEB06198.1"/>
    <property type="molecule type" value="Genomic_DNA"/>
</dbReference>
<dbReference type="SUPFAM" id="SSF51004">
    <property type="entry name" value="C-terminal (heme d1) domain of cytochrome cd1-nitrite reductase"/>
    <property type="match status" value="1"/>
</dbReference>
<dbReference type="PROSITE" id="PS51257">
    <property type="entry name" value="PROKAR_LIPOPROTEIN"/>
    <property type="match status" value="1"/>
</dbReference>
<dbReference type="PANTHER" id="PTHR47197:SF3">
    <property type="entry name" value="DIHYDRO-HEME D1 DEHYDROGENASE"/>
    <property type="match status" value="1"/>
</dbReference>
<dbReference type="InterPro" id="IPR015943">
    <property type="entry name" value="WD40/YVTN_repeat-like_dom_sf"/>
</dbReference>
<dbReference type="InterPro" id="IPR051200">
    <property type="entry name" value="Host-pathogen_enzymatic-act"/>
</dbReference>